<dbReference type="Proteomes" id="UP000295280">
    <property type="component" value="Unassembled WGS sequence"/>
</dbReference>
<reference evidence="1 2" key="1">
    <citation type="submission" date="2019-01" db="EMBL/GenBank/DDBJ databases">
        <title>Draft genome sequences of the type strains of six Macrococcus species.</title>
        <authorList>
            <person name="Mazhar S."/>
            <person name="Altermann E."/>
            <person name="Hill C."/>
            <person name="Mcauliffe O."/>
        </authorList>
    </citation>
    <scope>NUCLEOTIDE SEQUENCE [LARGE SCALE GENOMIC DNA]</scope>
    <source>
        <strain evidence="1 2">ATCC 51828</strain>
    </source>
</reference>
<evidence type="ECO:0008006" key="3">
    <source>
        <dbReference type="Google" id="ProtNLM"/>
    </source>
</evidence>
<keyword evidence="2" id="KW-1185">Reference proteome</keyword>
<evidence type="ECO:0000313" key="1">
    <source>
        <dbReference type="EMBL" id="TDM04058.1"/>
    </source>
</evidence>
<accession>A0A9Q8FQU7</accession>
<sequence>MTAGRKAQPLSNTSKNWTKAEIEAKEAAEKKLDSFESLSATPPSSLTKEGKKEYKRVYKLLETLPLSNLDQQVFVQYCDLVATSQQLKYEINLLQTEVTESLESKNLNIALDKQLTTKRNQLSNYYKEIKSHASLIGLTMESRMRLVPDKAVDDEDEFLKAFGSDDV</sequence>
<name>A0A9Q8FQU7_9STAP</name>
<dbReference type="Pfam" id="PF05119">
    <property type="entry name" value="Terminase_4"/>
    <property type="match status" value="1"/>
</dbReference>
<organism evidence="1 2">
    <name type="scientific">Macrococcus carouselicus</name>
    <dbReference type="NCBI Taxonomy" id="69969"/>
    <lineage>
        <taxon>Bacteria</taxon>
        <taxon>Bacillati</taxon>
        <taxon>Bacillota</taxon>
        <taxon>Bacilli</taxon>
        <taxon>Bacillales</taxon>
        <taxon>Staphylococcaceae</taxon>
        <taxon>Macrococcus</taxon>
    </lineage>
</organism>
<gene>
    <name evidence="1" type="ORF">ERX40_02495</name>
</gene>
<dbReference type="OrthoDB" id="2287339at2"/>
<proteinExistence type="predicted"/>
<evidence type="ECO:0000313" key="2">
    <source>
        <dbReference type="Proteomes" id="UP000295280"/>
    </source>
</evidence>
<protein>
    <recommendedName>
        <fullName evidence="3">Phage terminase small subunit P27 family</fullName>
    </recommendedName>
</protein>
<dbReference type="AlphaFoldDB" id="A0A9Q8FQU7"/>
<dbReference type="InterPro" id="IPR006448">
    <property type="entry name" value="Phage_term_ssu_P27"/>
</dbReference>
<comment type="caution">
    <text evidence="1">The sequence shown here is derived from an EMBL/GenBank/DDBJ whole genome shotgun (WGS) entry which is preliminary data.</text>
</comment>
<dbReference type="EMBL" id="SCWD01000001">
    <property type="protein sequence ID" value="TDM04058.1"/>
    <property type="molecule type" value="Genomic_DNA"/>
</dbReference>
<dbReference type="RefSeq" id="WP_133416918.1">
    <property type="nucleotide sequence ID" value="NZ_SCWD01000001.1"/>
</dbReference>